<evidence type="ECO:0000313" key="9">
    <source>
        <dbReference type="Proteomes" id="UP001231941"/>
    </source>
</evidence>
<proteinExistence type="inferred from homology"/>
<dbReference type="RefSeq" id="WP_305992308.1">
    <property type="nucleotide sequence ID" value="NZ_JAVAMP010000005.1"/>
</dbReference>
<name>A0ABT9J099_9BACL</name>
<reference evidence="8 9" key="1">
    <citation type="submission" date="2023-08" db="EMBL/GenBank/DDBJ databases">
        <authorList>
            <person name="Park J.-S."/>
        </authorList>
    </citation>
    <scope>NUCLEOTIDE SEQUENCE [LARGE SCALE GENOMIC DNA]</scope>
    <source>
        <strain evidence="8 9">2205SS18-9</strain>
    </source>
</reference>
<dbReference type="Gene3D" id="3.40.190.80">
    <property type="match status" value="1"/>
</dbReference>
<gene>
    <name evidence="8" type="ORF">Q5Y73_12835</name>
</gene>
<dbReference type="InterPro" id="IPR033942">
    <property type="entry name" value="IMPase"/>
</dbReference>
<dbReference type="EC" id="3.1.3.25" evidence="7"/>
<dbReference type="InterPro" id="IPR020583">
    <property type="entry name" value="Inositol_monoP_metal-BS"/>
</dbReference>
<comment type="caution">
    <text evidence="8">The sequence shown here is derived from an EMBL/GenBank/DDBJ whole genome shotgun (WGS) entry which is preliminary data.</text>
</comment>
<dbReference type="PRINTS" id="PR00377">
    <property type="entry name" value="IMPHPHTASES"/>
</dbReference>
<dbReference type="Pfam" id="PF00459">
    <property type="entry name" value="Inositol_P"/>
    <property type="match status" value="1"/>
</dbReference>
<keyword evidence="6 7" id="KW-0460">Magnesium</keyword>
<evidence type="ECO:0000256" key="1">
    <source>
        <dbReference type="ARBA" id="ARBA00001033"/>
    </source>
</evidence>
<accession>A0ABT9J099</accession>
<keyword evidence="5 7" id="KW-0378">Hydrolase</keyword>
<dbReference type="PRINTS" id="PR01959">
    <property type="entry name" value="SBIMPHPHTASE"/>
</dbReference>
<evidence type="ECO:0000256" key="3">
    <source>
        <dbReference type="ARBA" id="ARBA00009759"/>
    </source>
</evidence>
<dbReference type="CDD" id="cd01639">
    <property type="entry name" value="IMPase"/>
    <property type="match status" value="1"/>
</dbReference>
<sequence length="278" mass="30057">MYTVGRKNYTAVAINTASKAGEWIKSRCGKHSKLKTKLSSHDLVTEVDKGCETMIRNLLQTYFPDHSFLGEEGVEVGPEASVRAVDSIQDAEYVWIVDPIDGTTNFVHGFPFYSVSIALAHHGEVILGVVYDPVHDEMFVAEKGKGAYLRGRKIGVSKESELSNSLIGTGFPVQENALTTNLKGIQVLSSKVRNIRTTGSAALHLAYVAAGRMSGFWELELNAWDIAAGALLIKESGGTVTDTKGNPYNLCVRNVMASNGLIHNSLQEELAGAHATGF</sequence>
<evidence type="ECO:0000256" key="2">
    <source>
        <dbReference type="ARBA" id="ARBA00001946"/>
    </source>
</evidence>
<dbReference type="Gene3D" id="3.30.540.10">
    <property type="entry name" value="Fructose-1,6-Bisphosphatase, subunit A, domain 1"/>
    <property type="match status" value="1"/>
</dbReference>
<comment type="similarity">
    <text evidence="3 7">Belongs to the inositol monophosphatase superfamily.</text>
</comment>
<dbReference type="PANTHER" id="PTHR20854">
    <property type="entry name" value="INOSITOL MONOPHOSPHATASE"/>
    <property type="match status" value="1"/>
</dbReference>
<dbReference type="Proteomes" id="UP001231941">
    <property type="component" value="Unassembled WGS sequence"/>
</dbReference>
<dbReference type="InterPro" id="IPR022337">
    <property type="entry name" value="Inositol_monophosphatase_SuhB"/>
</dbReference>
<evidence type="ECO:0000256" key="5">
    <source>
        <dbReference type="ARBA" id="ARBA00022801"/>
    </source>
</evidence>
<dbReference type="InterPro" id="IPR020550">
    <property type="entry name" value="Inositol_monophosphatase_CS"/>
</dbReference>
<dbReference type="PANTHER" id="PTHR20854:SF4">
    <property type="entry name" value="INOSITOL-1-MONOPHOSPHATASE-RELATED"/>
    <property type="match status" value="1"/>
</dbReference>
<keyword evidence="9" id="KW-1185">Reference proteome</keyword>
<evidence type="ECO:0000256" key="6">
    <source>
        <dbReference type="ARBA" id="ARBA00022842"/>
    </source>
</evidence>
<dbReference type="PROSITE" id="PS00629">
    <property type="entry name" value="IMP_1"/>
    <property type="match status" value="1"/>
</dbReference>
<keyword evidence="4 7" id="KW-0479">Metal-binding</keyword>
<dbReference type="PROSITE" id="PS00630">
    <property type="entry name" value="IMP_2"/>
    <property type="match status" value="1"/>
</dbReference>
<dbReference type="GO" id="GO:0016787">
    <property type="term" value="F:hydrolase activity"/>
    <property type="evidence" value="ECO:0007669"/>
    <property type="project" value="UniProtKB-KW"/>
</dbReference>
<dbReference type="SUPFAM" id="SSF56655">
    <property type="entry name" value="Carbohydrate phosphatase"/>
    <property type="match status" value="1"/>
</dbReference>
<dbReference type="InterPro" id="IPR000760">
    <property type="entry name" value="Inositol_monophosphatase-like"/>
</dbReference>
<dbReference type="EMBL" id="JAVAMP010000005">
    <property type="protein sequence ID" value="MDP5274998.1"/>
    <property type="molecule type" value="Genomic_DNA"/>
</dbReference>
<evidence type="ECO:0000256" key="7">
    <source>
        <dbReference type="RuleBase" id="RU364068"/>
    </source>
</evidence>
<comment type="catalytic activity">
    <reaction evidence="1 7">
        <text>a myo-inositol phosphate + H2O = myo-inositol + phosphate</text>
        <dbReference type="Rhea" id="RHEA:24056"/>
        <dbReference type="ChEBI" id="CHEBI:15377"/>
        <dbReference type="ChEBI" id="CHEBI:17268"/>
        <dbReference type="ChEBI" id="CHEBI:43474"/>
        <dbReference type="ChEBI" id="CHEBI:84139"/>
        <dbReference type="EC" id="3.1.3.25"/>
    </reaction>
</comment>
<evidence type="ECO:0000313" key="8">
    <source>
        <dbReference type="EMBL" id="MDP5274998.1"/>
    </source>
</evidence>
<organism evidence="8 9">
    <name type="scientific">Chengkuizengella axinellae</name>
    <dbReference type="NCBI Taxonomy" id="3064388"/>
    <lineage>
        <taxon>Bacteria</taxon>
        <taxon>Bacillati</taxon>
        <taxon>Bacillota</taxon>
        <taxon>Bacilli</taxon>
        <taxon>Bacillales</taxon>
        <taxon>Paenibacillaceae</taxon>
        <taxon>Chengkuizengella</taxon>
    </lineage>
</organism>
<evidence type="ECO:0000256" key="4">
    <source>
        <dbReference type="ARBA" id="ARBA00022723"/>
    </source>
</evidence>
<comment type="cofactor">
    <cofactor evidence="2 7">
        <name>Mg(2+)</name>
        <dbReference type="ChEBI" id="CHEBI:18420"/>
    </cofactor>
</comment>
<protein>
    <recommendedName>
        <fullName evidence="7">Inositol-1-monophosphatase</fullName>
        <ecNumber evidence="7">3.1.3.25</ecNumber>
    </recommendedName>
</protein>